<evidence type="ECO:0000256" key="7">
    <source>
        <dbReference type="ARBA" id="ARBA00071234"/>
    </source>
</evidence>
<evidence type="ECO:0000256" key="4">
    <source>
        <dbReference type="ARBA" id="ARBA00022729"/>
    </source>
</evidence>
<evidence type="ECO:0000256" key="6">
    <source>
        <dbReference type="ARBA" id="ARBA00054884"/>
    </source>
</evidence>
<dbReference type="FunFam" id="3.40.50.2300:FF:000078">
    <property type="entry name" value="D-xylose ABC transporter substrate-binding protein"/>
    <property type="match status" value="1"/>
</dbReference>
<evidence type="ECO:0000256" key="1">
    <source>
        <dbReference type="ARBA" id="ARBA00004418"/>
    </source>
</evidence>
<sequence>MFKKIQAFCLLSAFALSVTACSTGAPAADQSGGKLKKDDGKTVIGFSLDTLEEERWKKDRDIFVSKAKGLGAEVKVQAANGDDAKQISQAENLISQGVDVLVVVPHNAEVAAAIVEKAHKEGVKVLSYDRLIKNSDVDLYLSFDNERVGEMQAKAIVEKAPKGNYALIEGADTDNNAHLFKKGQMKVLKPLVDKGDIKVVYDQWTKEWDPANALSNMENALTANQNKIDAVVAANDGTAGGAIQALSAQKLAGKVPVSGQDAELAGIKRIVEGTQTMTVYKPIKLIAEKAAELAVSLAKGEKVATDKKTVNNGKKDIPSILLDPIVVTKENIDTTVVADGFHKKEDISKK</sequence>
<reference evidence="10 11" key="1">
    <citation type="submission" date="2019-03" db="EMBL/GenBank/DDBJ databases">
        <title>Genomic Encyclopedia of Type Strains, Phase IV (KMG-IV): sequencing the most valuable type-strain genomes for metagenomic binning, comparative biology and taxonomic classification.</title>
        <authorList>
            <person name="Goeker M."/>
        </authorList>
    </citation>
    <scope>NUCLEOTIDE SEQUENCE [LARGE SCALE GENOMIC DNA]</scope>
    <source>
        <strain evidence="10 11">DSM 46831</strain>
    </source>
</reference>
<name>A0A4R2RT07_9BACL</name>
<dbReference type="SUPFAM" id="SSF53822">
    <property type="entry name" value="Periplasmic binding protein-like I"/>
    <property type="match status" value="1"/>
</dbReference>
<dbReference type="AlphaFoldDB" id="A0A4R2RT07"/>
<dbReference type="RefSeq" id="WP_131849055.1">
    <property type="nucleotide sequence ID" value="NZ_SLXV01000024.1"/>
</dbReference>
<evidence type="ECO:0000256" key="2">
    <source>
        <dbReference type="ARBA" id="ARBA00022448"/>
    </source>
</evidence>
<keyword evidence="2" id="KW-0813">Transport</keyword>
<feature type="signal peptide" evidence="8">
    <location>
        <begin position="1"/>
        <end position="27"/>
    </location>
</feature>
<protein>
    <recommendedName>
        <fullName evidence="7">D-xylose-binding periplasmic protein</fullName>
    </recommendedName>
</protein>
<dbReference type="InterPro" id="IPR028082">
    <property type="entry name" value="Peripla_BP_I"/>
</dbReference>
<dbReference type="GO" id="GO:0048029">
    <property type="term" value="F:monosaccharide binding"/>
    <property type="evidence" value="ECO:0007669"/>
    <property type="project" value="InterPro"/>
</dbReference>
<keyword evidence="3" id="KW-0762">Sugar transport</keyword>
<dbReference type="PROSITE" id="PS51257">
    <property type="entry name" value="PROKAR_LIPOPROTEIN"/>
    <property type="match status" value="1"/>
</dbReference>
<dbReference type="InterPro" id="IPR025997">
    <property type="entry name" value="SBP_2_dom"/>
</dbReference>
<dbReference type="Pfam" id="PF13407">
    <property type="entry name" value="Peripla_BP_4"/>
    <property type="match status" value="1"/>
</dbReference>
<dbReference type="InterPro" id="IPR013456">
    <property type="entry name" value="XylF"/>
</dbReference>
<gene>
    <name evidence="10" type="ORF">EDD57_1243</name>
</gene>
<evidence type="ECO:0000256" key="3">
    <source>
        <dbReference type="ARBA" id="ARBA00022597"/>
    </source>
</evidence>
<dbReference type="OrthoDB" id="9769193at2"/>
<feature type="chain" id="PRO_5021016002" description="D-xylose-binding periplasmic protein" evidence="8">
    <location>
        <begin position="28"/>
        <end position="350"/>
    </location>
</feature>
<organism evidence="10 11">
    <name type="scientific">Baia soyae</name>
    <dbReference type="NCBI Taxonomy" id="1544746"/>
    <lineage>
        <taxon>Bacteria</taxon>
        <taxon>Bacillati</taxon>
        <taxon>Bacillota</taxon>
        <taxon>Bacilli</taxon>
        <taxon>Bacillales</taxon>
        <taxon>Thermoactinomycetaceae</taxon>
        <taxon>Baia</taxon>
    </lineage>
</organism>
<dbReference type="NCBIfam" id="TIGR02634">
    <property type="entry name" value="xylF"/>
    <property type="match status" value="1"/>
</dbReference>
<evidence type="ECO:0000313" key="11">
    <source>
        <dbReference type="Proteomes" id="UP000294746"/>
    </source>
</evidence>
<accession>A0A4R2RT07</accession>
<comment type="caution">
    <text evidence="10">The sequence shown here is derived from an EMBL/GenBank/DDBJ whole genome shotgun (WGS) entry which is preliminary data.</text>
</comment>
<evidence type="ECO:0000256" key="8">
    <source>
        <dbReference type="SAM" id="SignalP"/>
    </source>
</evidence>
<keyword evidence="11" id="KW-1185">Reference proteome</keyword>
<proteinExistence type="predicted"/>
<dbReference type="Proteomes" id="UP000294746">
    <property type="component" value="Unassembled WGS sequence"/>
</dbReference>
<dbReference type="PANTHER" id="PTHR30036:SF1">
    <property type="entry name" value="D-XYLOSE-BINDING PERIPLASMIC PROTEIN"/>
    <property type="match status" value="1"/>
</dbReference>
<dbReference type="PANTHER" id="PTHR30036">
    <property type="entry name" value="D-XYLOSE-BINDING PERIPLASMIC PROTEIN"/>
    <property type="match status" value="1"/>
</dbReference>
<evidence type="ECO:0000259" key="9">
    <source>
        <dbReference type="Pfam" id="PF13407"/>
    </source>
</evidence>
<dbReference type="GO" id="GO:0015753">
    <property type="term" value="P:D-xylose transmembrane transport"/>
    <property type="evidence" value="ECO:0007669"/>
    <property type="project" value="InterPro"/>
</dbReference>
<comment type="subcellular location">
    <subcellularLocation>
        <location evidence="1">Periplasm</location>
    </subcellularLocation>
</comment>
<keyword evidence="4 8" id="KW-0732">Signal</keyword>
<evidence type="ECO:0000256" key="5">
    <source>
        <dbReference type="ARBA" id="ARBA00022764"/>
    </source>
</evidence>
<dbReference type="EMBL" id="SLXV01000024">
    <property type="protein sequence ID" value="TCP66424.1"/>
    <property type="molecule type" value="Genomic_DNA"/>
</dbReference>
<comment type="function">
    <text evidence="6">Involved in the high-affinity D-xylose membrane transport system. Binds with high affinity to xylose.</text>
</comment>
<keyword evidence="5" id="KW-0574">Periplasm</keyword>
<feature type="domain" description="Periplasmic binding protein" evidence="9">
    <location>
        <begin position="44"/>
        <end position="302"/>
    </location>
</feature>
<dbReference type="CDD" id="cd19991">
    <property type="entry name" value="PBP1_ABC_xylose_binding"/>
    <property type="match status" value="1"/>
</dbReference>
<dbReference type="Gene3D" id="3.40.50.2300">
    <property type="match status" value="2"/>
</dbReference>
<dbReference type="InterPro" id="IPR050555">
    <property type="entry name" value="Bact_Solute-Bind_Prot2"/>
</dbReference>
<evidence type="ECO:0000313" key="10">
    <source>
        <dbReference type="EMBL" id="TCP66424.1"/>
    </source>
</evidence>
<dbReference type="GO" id="GO:0030288">
    <property type="term" value="C:outer membrane-bounded periplasmic space"/>
    <property type="evidence" value="ECO:0007669"/>
    <property type="project" value="TreeGrafter"/>
</dbReference>